<dbReference type="InterPro" id="IPR039905">
    <property type="entry name" value="CD2BP2/Lin1"/>
</dbReference>
<feature type="non-terminal residue" evidence="4">
    <location>
        <position position="405"/>
    </location>
</feature>
<dbReference type="Gene3D" id="3.30.1490.40">
    <property type="match status" value="1"/>
</dbReference>
<feature type="compositionally biased region" description="Basic and acidic residues" evidence="1">
    <location>
        <begin position="317"/>
        <end position="340"/>
    </location>
</feature>
<proteinExistence type="predicted"/>
<reference evidence="4" key="1">
    <citation type="journal article" date="2021" name="Cell">
        <title>Tracing the genetic footprints of vertebrate landing in non-teleost ray-finned fishes.</title>
        <authorList>
            <person name="Bi X."/>
            <person name="Wang K."/>
            <person name="Yang L."/>
            <person name="Pan H."/>
            <person name="Jiang H."/>
            <person name="Wei Q."/>
            <person name="Fang M."/>
            <person name="Yu H."/>
            <person name="Zhu C."/>
            <person name="Cai Y."/>
            <person name="He Y."/>
            <person name="Gan X."/>
            <person name="Zeng H."/>
            <person name="Yu D."/>
            <person name="Zhu Y."/>
            <person name="Jiang H."/>
            <person name="Qiu Q."/>
            <person name="Yang H."/>
            <person name="Zhang Y.E."/>
            <person name="Wang W."/>
            <person name="Zhu M."/>
            <person name="He S."/>
            <person name="Zhang G."/>
        </authorList>
    </citation>
    <scope>NUCLEOTIDE SEQUENCE</scope>
    <source>
        <strain evidence="4">Pddl_001</strain>
    </source>
</reference>
<dbReference type="PROSITE" id="PS50829">
    <property type="entry name" value="GYF"/>
    <property type="match status" value="1"/>
</dbReference>
<sequence>MSWKPAGNVSGALKAVFRIPESLHYLSIYLSICLSVCLYIYLCEEGPGSRFKGKHSLDSDEEDEGDEGGSKKYDILDHDDIEGQESATVDVDEGVRITPFNLNDEMEEGHFDSEGNYFLKKEEQIRDHWLDNIDWVQIKERPNVPRNVAKLAAKRRVDDQEEGKGKRGEEEEEEERMEEGEQAEEERKEAEEEDSEEEALGQADRKALIQGMIRLMLPGETVVNALRRLGGLKKERTRQWRKKKGGEEEEEEGKKSEGGDKALLERLTGLADRLVACGEYEIYQHTFEKLAHQLKIMEKEGGDEDDGDEDDDDLDAFAEKIDESKNGGKEKESGRERKTGMDEEVMWEYRWDNKENSEMYGPFTSQQMQGWQDEGYFQDGVYCRRVGQPGAQFYNSKRLDFELYT</sequence>
<feature type="compositionally biased region" description="Acidic residues" evidence="1">
    <location>
        <begin position="170"/>
        <end position="184"/>
    </location>
</feature>
<dbReference type="InterPro" id="IPR003169">
    <property type="entry name" value="GYF"/>
</dbReference>
<keyword evidence="2" id="KW-1133">Transmembrane helix</keyword>
<feature type="region of interest" description="Disordered" evidence="1">
    <location>
        <begin position="151"/>
        <end position="202"/>
    </location>
</feature>
<comment type="caution">
    <text evidence="4">The sequence shown here is derived from an EMBL/GenBank/DDBJ whole genome shotgun (WGS) entry which is preliminary data.</text>
</comment>
<feature type="transmembrane region" description="Helical" evidence="2">
    <location>
        <begin position="23"/>
        <end position="42"/>
    </location>
</feature>
<dbReference type="SMART" id="SM00444">
    <property type="entry name" value="GYF"/>
    <property type="match status" value="1"/>
</dbReference>
<dbReference type="SUPFAM" id="SSF55277">
    <property type="entry name" value="GYF domain"/>
    <property type="match status" value="1"/>
</dbReference>
<feature type="non-terminal residue" evidence="4">
    <location>
        <position position="1"/>
    </location>
</feature>
<evidence type="ECO:0000256" key="1">
    <source>
        <dbReference type="SAM" id="MobiDB-lite"/>
    </source>
</evidence>
<evidence type="ECO:0000259" key="3">
    <source>
        <dbReference type="PROSITE" id="PS50829"/>
    </source>
</evidence>
<dbReference type="CDD" id="cd00072">
    <property type="entry name" value="GYF"/>
    <property type="match status" value="1"/>
</dbReference>
<feature type="region of interest" description="Disordered" evidence="1">
    <location>
        <begin position="237"/>
        <end position="260"/>
    </location>
</feature>
<feature type="compositionally biased region" description="Acidic residues" evidence="1">
    <location>
        <begin position="301"/>
        <end position="316"/>
    </location>
</feature>
<feature type="region of interest" description="Disordered" evidence="1">
    <location>
        <begin position="300"/>
        <end position="340"/>
    </location>
</feature>
<dbReference type="PANTHER" id="PTHR13138">
    <property type="entry name" value="PROTEIN LIN1"/>
    <property type="match status" value="1"/>
</dbReference>
<evidence type="ECO:0000313" key="5">
    <source>
        <dbReference type="Proteomes" id="UP001166093"/>
    </source>
</evidence>
<dbReference type="Pfam" id="PF02213">
    <property type="entry name" value="GYF"/>
    <property type="match status" value="1"/>
</dbReference>
<dbReference type="InterPro" id="IPR035445">
    <property type="entry name" value="GYF-like_dom_sf"/>
</dbReference>
<feature type="compositionally biased region" description="Basic and acidic residues" evidence="1">
    <location>
        <begin position="68"/>
        <end position="78"/>
    </location>
</feature>
<evidence type="ECO:0000256" key="2">
    <source>
        <dbReference type="SAM" id="Phobius"/>
    </source>
</evidence>
<keyword evidence="5" id="KW-1185">Reference proteome</keyword>
<evidence type="ECO:0000313" key="4">
    <source>
        <dbReference type="EMBL" id="MBN3274680.1"/>
    </source>
</evidence>
<protein>
    <submittedName>
        <fullName evidence="4">CD2B2 protein</fullName>
    </submittedName>
</protein>
<name>A0ABS2XLB3_POLSP</name>
<dbReference type="PANTHER" id="PTHR13138:SF3">
    <property type="entry name" value="CD2 ANTIGEN CYTOPLASMIC TAIL-BINDING PROTEIN 2"/>
    <property type="match status" value="1"/>
</dbReference>
<keyword evidence="2" id="KW-0812">Transmembrane</keyword>
<dbReference type="Proteomes" id="UP001166093">
    <property type="component" value="Unassembled WGS sequence"/>
</dbReference>
<feature type="region of interest" description="Disordered" evidence="1">
    <location>
        <begin position="51"/>
        <end position="92"/>
    </location>
</feature>
<feature type="compositionally biased region" description="Basic and acidic residues" evidence="1">
    <location>
        <begin position="155"/>
        <end position="169"/>
    </location>
</feature>
<organism evidence="4 5">
    <name type="scientific">Polyodon spathula</name>
    <name type="common">North American paddlefish</name>
    <name type="synonym">Squalus spathula</name>
    <dbReference type="NCBI Taxonomy" id="7913"/>
    <lineage>
        <taxon>Eukaryota</taxon>
        <taxon>Metazoa</taxon>
        <taxon>Chordata</taxon>
        <taxon>Craniata</taxon>
        <taxon>Vertebrata</taxon>
        <taxon>Euteleostomi</taxon>
        <taxon>Actinopterygii</taxon>
        <taxon>Chondrostei</taxon>
        <taxon>Acipenseriformes</taxon>
        <taxon>Polyodontidae</taxon>
        <taxon>Polyodon</taxon>
    </lineage>
</organism>
<keyword evidence="2" id="KW-0472">Membrane</keyword>
<accession>A0ABS2XLB3</accession>
<dbReference type="EMBL" id="JAAWVQ010042710">
    <property type="protein sequence ID" value="MBN3274680.1"/>
    <property type="molecule type" value="Genomic_DNA"/>
</dbReference>
<feature type="domain" description="GYF" evidence="3">
    <location>
        <begin position="344"/>
        <end position="400"/>
    </location>
</feature>
<gene>
    <name evidence="4" type="primary">Cd2bp2</name>
    <name evidence="4" type="ORF">GTO93_0002153</name>
</gene>